<dbReference type="EMBL" id="QMIF01000044">
    <property type="protein sequence ID" value="TVM29738.1"/>
    <property type="molecule type" value="Genomic_DNA"/>
</dbReference>
<feature type="domain" description="Glutamine amidotransferase type-2" evidence="3">
    <location>
        <begin position="6"/>
        <end position="117"/>
    </location>
</feature>
<dbReference type="Proteomes" id="UP000434052">
    <property type="component" value="Unassembled WGS sequence"/>
</dbReference>
<evidence type="ECO:0000256" key="2">
    <source>
        <dbReference type="ARBA" id="ARBA00022962"/>
    </source>
</evidence>
<keyword evidence="1" id="KW-0808">Transferase</keyword>
<name>A0A6P1Z9K2_9BACT</name>
<dbReference type="Gene3D" id="3.60.20.10">
    <property type="entry name" value="Glutamine Phosphoribosylpyrophosphate, subunit 1, domain 1"/>
    <property type="match status" value="1"/>
</dbReference>
<dbReference type="AlphaFoldDB" id="A0A6P1Z9K2"/>
<gene>
    <name evidence="4" type="ORF">DQK91_21880</name>
</gene>
<dbReference type="InterPro" id="IPR029055">
    <property type="entry name" value="Ntn_hydrolases_N"/>
</dbReference>
<dbReference type="OrthoDB" id="9801213at2"/>
<dbReference type="GO" id="GO:0016740">
    <property type="term" value="F:transferase activity"/>
    <property type="evidence" value="ECO:0007669"/>
    <property type="project" value="UniProtKB-KW"/>
</dbReference>
<dbReference type="PROSITE" id="PS51278">
    <property type="entry name" value="GATASE_TYPE_2"/>
    <property type="match status" value="1"/>
</dbReference>
<comment type="caution">
    <text evidence="4">The sequence shown here is derived from an EMBL/GenBank/DDBJ whole genome shotgun (WGS) entry which is preliminary data.</text>
</comment>
<dbReference type="SUPFAM" id="SSF56235">
    <property type="entry name" value="N-terminal nucleophile aminohydrolases (Ntn hydrolases)"/>
    <property type="match status" value="1"/>
</dbReference>
<evidence type="ECO:0000256" key="1">
    <source>
        <dbReference type="ARBA" id="ARBA00022679"/>
    </source>
</evidence>
<evidence type="ECO:0000313" key="5">
    <source>
        <dbReference type="Proteomes" id="UP000434052"/>
    </source>
</evidence>
<evidence type="ECO:0000259" key="3">
    <source>
        <dbReference type="PROSITE" id="PS51278"/>
    </source>
</evidence>
<accession>A0A6P1Z9K2</accession>
<keyword evidence="2" id="KW-0315">Glutamine amidotransferase</keyword>
<protein>
    <recommendedName>
        <fullName evidence="3">Glutamine amidotransferase type-2 domain-containing protein</fullName>
    </recommendedName>
</protein>
<proteinExistence type="predicted"/>
<organism evidence="4 5">
    <name type="scientific">Oceanidesulfovibrio marinus</name>
    <dbReference type="NCBI Taxonomy" id="370038"/>
    <lineage>
        <taxon>Bacteria</taxon>
        <taxon>Pseudomonadati</taxon>
        <taxon>Thermodesulfobacteriota</taxon>
        <taxon>Desulfovibrionia</taxon>
        <taxon>Desulfovibrionales</taxon>
        <taxon>Desulfovibrionaceae</taxon>
        <taxon>Oceanidesulfovibrio</taxon>
    </lineage>
</organism>
<evidence type="ECO:0000313" key="4">
    <source>
        <dbReference type="EMBL" id="TVM29738.1"/>
    </source>
</evidence>
<dbReference type="PANTHER" id="PTHR11907">
    <property type="entry name" value="AMIDOPHOSPHORIBOSYLTRANSFERASE"/>
    <property type="match status" value="1"/>
</dbReference>
<reference evidence="4 5" key="1">
    <citation type="submission" date="2018-06" db="EMBL/GenBank/DDBJ databases">
        <title>Complete genome of Desulfovibrio marinus P48SEP.</title>
        <authorList>
            <person name="Crispim J.S."/>
            <person name="Vidigal P.M.P."/>
            <person name="Silva L.C.F."/>
            <person name="Araujo L.C."/>
            <person name="Laguardia C.N."/>
            <person name="Dias R.S."/>
            <person name="Sousa M.P."/>
            <person name="Paula S.O."/>
            <person name="Silva C."/>
        </authorList>
    </citation>
    <scope>NUCLEOTIDE SEQUENCE [LARGE SCALE GENOMIC DNA]</scope>
    <source>
        <strain evidence="4 5">P48SEP</strain>
    </source>
</reference>
<sequence length="117" mass="13215">MKKEYCGLFAIHGHQGGAYLCLYAQQHRDQEYDGSVTCDVDTIREHNGMGSVPAVFNKRHMGKELKGRLAVVHILYSTTGGSLIRNSQPFLVRFRLLQLSVAHNGNLTNTLELRQRM</sequence>
<dbReference type="InterPro" id="IPR017932">
    <property type="entry name" value="GATase_2_dom"/>
</dbReference>